<sequence length="677" mass="75890">MHSRLSLISRLISPAFSCSYPGANERIRKVTGSWSVRVHQDLGGLPSLSMLSDDILVDHIFDYLMVEDILCLRMVNKLFYNLTHHGIIWKRFLQRIGPNVPTLPPSRQYSPPFLTSFEAERLVIRAITVHKNWILPNPPAASYLPVQAHRHILSMAVLPGGKYLVASACNLAKTHYSLVVYVLDHRICGIVPLAETPVRGKAYSVCAKYMNVEGTPSILIGYIRRKTPKNHQSTNSIDPSIYNPYVNNPRCQIDAPMPLEYVATCLQISLDALDALGNPILVPGSQEFFDFAASQPPPFRLLGYLRSDSELRNIDLGEVDGVPNMVVAKMPETIVMKELTSNGLISTFKCAREITLSQQEQPICNLRLLPLQGQILVVRSTNRPRFAPAHSEPGGPPIIPDVMFTVAMFPTPDPGDGEAGEFNPLSIASFYGRDIEDFQISDPHALHDHGGNFLPPPINIFYRNESGGRICHMVISPTSRENAPEGFRSTGKPHYAIANLRSNMMHRLSFKNDDSRTVCRTFVIPGCLRTLFYSVPRDNRSDTLSVRNFSGHLLSKRGDDAYSIMRRETLQTVLRNVPKHRENMLGQFDLPPYILDHIRDGVTAIAWDEGTGRIFYSKPRETMLHMLDMADTPLESESKFVCSVGHTLKVICSDKWAALSNPSGRRAYARFVNYITQ</sequence>
<evidence type="ECO:0008006" key="3">
    <source>
        <dbReference type="Google" id="ProtNLM"/>
    </source>
</evidence>
<organism evidence="1 2">
    <name type="scientific">Suillus luteus UH-Slu-Lm8-n1</name>
    <dbReference type="NCBI Taxonomy" id="930992"/>
    <lineage>
        <taxon>Eukaryota</taxon>
        <taxon>Fungi</taxon>
        <taxon>Dikarya</taxon>
        <taxon>Basidiomycota</taxon>
        <taxon>Agaricomycotina</taxon>
        <taxon>Agaricomycetes</taxon>
        <taxon>Agaricomycetidae</taxon>
        <taxon>Boletales</taxon>
        <taxon>Suillineae</taxon>
        <taxon>Suillaceae</taxon>
        <taxon>Suillus</taxon>
    </lineage>
</organism>
<reference evidence="1 2" key="1">
    <citation type="submission" date="2014-04" db="EMBL/GenBank/DDBJ databases">
        <authorList>
            <consortium name="DOE Joint Genome Institute"/>
            <person name="Kuo A."/>
            <person name="Ruytinx J."/>
            <person name="Rineau F."/>
            <person name="Colpaert J."/>
            <person name="Kohler A."/>
            <person name="Nagy L.G."/>
            <person name="Floudas D."/>
            <person name="Copeland A."/>
            <person name="Barry K.W."/>
            <person name="Cichocki N."/>
            <person name="Veneault-Fourrey C."/>
            <person name="LaButti K."/>
            <person name="Lindquist E.A."/>
            <person name="Lipzen A."/>
            <person name="Lundell T."/>
            <person name="Morin E."/>
            <person name="Murat C."/>
            <person name="Sun H."/>
            <person name="Tunlid A."/>
            <person name="Henrissat B."/>
            <person name="Grigoriev I.V."/>
            <person name="Hibbett D.S."/>
            <person name="Martin F."/>
            <person name="Nordberg H.P."/>
            <person name="Cantor M.N."/>
            <person name="Hua S.X."/>
        </authorList>
    </citation>
    <scope>NUCLEOTIDE SEQUENCE [LARGE SCALE GENOMIC DNA]</scope>
    <source>
        <strain evidence="1 2">UH-Slu-Lm8-n1</strain>
    </source>
</reference>
<keyword evidence="2" id="KW-1185">Reference proteome</keyword>
<dbReference type="Proteomes" id="UP000054485">
    <property type="component" value="Unassembled WGS sequence"/>
</dbReference>
<evidence type="ECO:0000313" key="2">
    <source>
        <dbReference type="Proteomes" id="UP000054485"/>
    </source>
</evidence>
<proteinExistence type="predicted"/>
<dbReference type="InterPro" id="IPR036047">
    <property type="entry name" value="F-box-like_dom_sf"/>
</dbReference>
<dbReference type="STRING" id="930992.A0A0D0ASV0"/>
<dbReference type="OrthoDB" id="3219396at2759"/>
<evidence type="ECO:0000313" key="1">
    <source>
        <dbReference type="EMBL" id="KIK41079.1"/>
    </source>
</evidence>
<dbReference type="AlphaFoldDB" id="A0A0D0ASV0"/>
<dbReference type="SUPFAM" id="SSF81383">
    <property type="entry name" value="F-box domain"/>
    <property type="match status" value="1"/>
</dbReference>
<accession>A0A0D0ASV0</accession>
<dbReference type="InParanoid" id="A0A0D0ASV0"/>
<reference evidence="2" key="2">
    <citation type="submission" date="2015-01" db="EMBL/GenBank/DDBJ databases">
        <title>Evolutionary Origins and Diversification of the Mycorrhizal Mutualists.</title>
        <authorList>
            <consortium name="DOE Joint Genome Institute"/>
            <consortium name="Mycorrhizal Genomics Consortium"/>
            <person name="Kohler A."/>
            <person name="Kuo A."/>
            <person name="Nagy L.G."/>
            <person name="Floudas D."/>
            <person name="Copeland A."/>
            <person name="Barry K.W."/>
            <person name="Cichocki N."/>
            <person name="Veneault-Fourrey C."/>
            <person name="LaButti K."/>
            <person name="Lindquist E.A."/>
            <person name="Lipzen A."/>
            <person name="Lundell T."/>
            <person name="Morin E."/>
            <person name="Murat C."/>
            <person name="Riley R."/>
            <person name="Ohm R."/>
            <person name="Sun H."/>
            <person name="Tunlid A."/>
            <person name="Henrissat B."/>
            <person name="Grigoriev I.V."/>
            <person name="Hibbett D.S."/>
            <person name="Martin F."/>
        </authorList>
    </citation>
    <scope>NUCLEOTIDE SEQUENCE [LARGE SCALE GENOMIC DNA]</scope>
    <source>
        <strain evidence="2">UH-Slu-Lm8-n1</strain>
    </source>
</reference>
<dbReference type="HOGENOM" id="CLU_403894_0_0_1"/>
<gene>
    <name evidence="1" type="ORF">CY34DRAFT_86070</name>
</gene>
<protein>
    <recommendedName>
        <fullName evidence="3">F-box domain-containing protein</fullName>
    </recommendedName>
</protein>
<name>A0A0D0ASV0_9AGAM</name>
<dbReference type="Gene3D" id="1.20.1280.50">
    <property type="match status" value="1"/>
</dbReference>
<dbReference type="CDD" id="cd09917">
    <property type="entry name" value="F-box_SF"/>
    <property type="match status" value="1"/>
</dbReference>
<dbReference type="EMBL" id="KN835280">
    <property type="protein sequence ID" value="KIK41079.1"/>
    <property type="molecule type" value="Genomic_DNA"/>
</dbReference>